<comment type="caution">
    <text evidence="10">The sequence shown here is derived from an EMBL/GenBank/DDBJ whole genome shotgun (WGS) entry which is preliminary data.</text>
</comment>
<dbReference type="AlphaFoldDB" id="A0A941E4B6"/>
<dbReference type="PROSITE" id="PS00761">
    <property type="entry name" value="SPASE_I_3"/>
    <property type="match status" value="1"/>
</dbReference>
<proteinExistence type="inferred from homology"/>
<dbReference type="GO" id="GO:0004252">
    <property type="term" value="F:serine-type endopeptidase activity"/>
    <property type="evidence" value="ECO:0007669"/>
    <property type="project" value="InterPro"/>
</dbReference>
<feature type="transmembrane region" description="Helical" evidence="7">
    <location>
        <begin position="95"/>
        <end position="117"/>
    </location>
</feature>
<dbReference type="InterPro" id="IPR019758">
    <property type="entry name" value="Pept_S26A_signal_pept_1_CS"/>
</dbReference>
<feature type="active site" evidence="6">
    <location>
        <position position="194"/>
    </location>
</feature>
<feature type="compositionally biased region" description="Basic and acidic residues" evidence="8">
    <location>
        <begin position="43"/>
        <end position="56"/>
    </location>
</feature>
<accession>A0A941E4B6</accession>
<dbReference type="InterPro" id="IPR019533">
    <property type="entry name" value="Peptidase_S26"/>
</dbReference>
<name>A0A941E4B6_9ACTN</name>
<dbReference type="InterPro" id="IPR036286">
    <property type="entry name" value="LexA/Signal_pep-like_sf"/>
</dbReference>
<dbReference type="SUPFAM" id="SSF51306">
    <property type="entry name" value="LexA/Signal peptidase"/>
    <property type="match status" value="1"/>
</dbReference>
<dbReference type="InterPro" id="IPR000223">
    <property type="entry name" value="Pept_S26A_signal_pept_1"/>
</dbReference>
<dbReference type="Proteomes" id="UP000676325">
    <property type="component" value="Unassembled WGS sequence"/>
</dbReference>
<evidence type="ECO:0000256" key="1">
    <source>
        <dbReference type="ARBA" id="ARBA00000677"/>
    </source>
</evidence>
<dbReference type="Gene3D" id="2.10.109.10">
    <property type="entry name" value="Umud Fragment, subunit A"/>
    <property type="match status" value="1"/>
</dbReference>
<evidence type="ECO:0000256" key="6">
    <source>
        <dbReference type="PIRSR" id="PIRSR600223-1"/>
    </source>
</evidence>
<comment type="catalytic activity">
    <reaction evidence="1 7">
        <text>Cleavage of hydrophobic, N-terminal signal or leader sequences from secreted and periplasmic proteins.</text>
        <dbReference type="EC" id="3.4.21.89"/>
    </reaction>
</comment>
<evidence type="ECO:0000256" key="4">
    <source>
        <dbReference type="ARBA" id="ARBA00013208"/>
    </source>
</evidence>
<dbReference type="Pfam" id="PF10502">
    <property type="entry name" value="Peptidase_S26"/>
    <property type="match status" value="1"/>
</dbReference>
<feature type="transmembrane region" description="Helical" evidence="7">
    <location>
        <begin position="304"/>
        <end position="328"/>
    </location>
</feature>
<dbReference type="GO" id="GO:0006465">
    <property type="term" value="P:signal peptide processing"/>
    <property type="evidence" value="ECO:0007669"/>
    <property type="project" value="InterPro"/>
</dbReference>
<dbReference type="GO" id="GO:0009003">
    <property type="term" value="F:signal peptidase activity"/>
    <property type="evidence" value="ECO:0007669"/>
    <property type="project" value="UniProtKB-EC"/>
</dbReference>
<dbReference type="RefSeq" id="WP_212516054.1">
    <property type="nucleotide sequence ID" value="NZ_JAGSOH010000002.1"/>
</dbReference>
<evidence type="ECO:0000256" key="5">
    <source>
        <dbReference type="ARBA" id="ARBA00022801"/>
    </source>
</evidence>
<keyword evidence="7" id="KW-1133">Transmembrane helix</keyword>
<evidence type="ECO:0000256" key="8">
    <source>
        <dbReference type="SAM" id="MobiDB-lite"/>
    </source>
</evidence>
<reference evidence="10" key="1">
    <citation type="submission" date="2021-04" db="EMBL/GenBank/DDBJ databases">
        <title>Genome based classification of Actinospica acidithermotolerans sp. nov., an actinobacterium isolated from an Indonesian hot spring.</title>
        <authorList>
            <person name="Kusuma A.B."/>
            <person name="Putra K.E."/>
            <person name="Nafisah S."/>
            <person name="Loh J."/>
            <person name="Nouioui I."/>
            <person name="Goodfellow M."/>
        </authorList>
    </citation>
    <scope>NUCLEOTIDE SEQUENCE</scope>
    <source>
        <strain evidence="10">MGRD01-02</strain>
    </source>
</reference>
<organism evidence="10 11">
    <name type="scientific">Actinospica acidithermotolerans</name>
    <dbReference type="NCBI Taxonomy" id="2828514"/>
    <lineage>
        <taxon>Bacteria</taxon>
        <taxon>Bacillati</taxon>
        <taxon>Actinomycetota</taxon>
        <taxon>Actinomycetes</taxon>
        <taxon>Catenulisporales</taxon>
        <taxon>Actinospicaceae</taxon>
        <taxon>Actinospica</taxon>
    </lineage>
</organism>
<dbReference type="EMBL" id="JAGSOH010000002">
    <property type="protein sequence ID" value="MBR7824901.1"/>
    <property type="molecule type" value="Genomic_DNA"/>
</dbReference>
<evidence type="ECO:0000313" key="11">
    <source>
        <dbReference type="Proteomes" id="UP000676325"/>
    </source>
</evidence>
<protein>
    <recommendedName>
        <fullName evidence="4 7">Signal peptidase I</fullName>
        <ecNumber evidence="4 7">3.4.21.89</ecNumber>
    </recommendedName>
</protein>
<evidence type="ECO:0000256" key="2">
    <source>
        <dbReference type="ARBA" id="ARBA00004401"/>
    </source>
</evidence>
<dbReference type="PRINTS" id="PR00727">
    <property type="entry name" value="LEADERPTASE"/>
</dbReference>
<keyword evidence="7" id="KW-0812">Transmembrane</keyword>
<sequence length="345" mass="37279">MTVERPDTGLPEAVEPGEQPHNGAYVPAAATPDGSAAAGPEQPGERERPEEPEQGERLAGVARPSSALGWLAFPFAVVWRFLFPKKPRPFLVELPFLVVFALVLAFLIKTFLVQAFYIPSGSMQNTLQPGDRVLVNRAAQWLGSTPSRGEVVVFEDPGNWLEDSTTSTTTSGNWLKSALTWVGLLPADNGDLIKRVIGVGGDHVVCCNAQGQITVNGVALTENYLYPGDEPNSGYLKPFDVTVPQGYLWVMGDHRSVSLDSRYHQQQEFGGMVPVGNVVGRADIVVWPISHWKTLPIPSTFKQVGLSALALPGAVPGVALVGTMPLALKRRKRRRLLAAKRATTG</sequence>
<gene>
    <name evidence="10" type="primary">lepB</name>
    <name evidence="10" type="ORF">KDK95_01170</name>
</gene>
<keyword evidence="7" id="KW-0645">Protease</keyword>
<feature type="transmembrane region" description="Helical" evidence="7">
    <location>
        <begin position="67"/>
        <end position="83"/>
    </location>
</feature>
<dbReference type="GO" id="GO:0005886">
    <property type="term" value="C:plasma membrane"/>
    <property type="evidence" value="ECO:0007669"/>
    <property type="project" value="UniProtKB-SubCell"/>
</dbReference>
<dbReference type="PANTHER" id="PTHR43390">
    <property type="entry name" value="SIGNAL PEPTIDASE I"/>
    <property type="match status" value="1"/>
</dbReference>
<evidence type="ECO:0000256" key="7">
    <source>
        <dbReference type="RuleBase" id="RU362042"/>
    </source>
</evidence>
<evidence type="ECO:0000256" key="3">
    <source>
        <dbReference type="ARBA" id="ARBA00009370"/>
    </source>
</evidence>
<keyword evidence="11" id="KW-1185">Reference proteome</keyword>
<dbReference type="PANTHER" id="PTHR43390:SF1">
    <property type="entry name" value="CHLOROPLAST PROCESSING PEPTIDASE"/>
    <property type="match status" value="1"/>
</dbReference>
<dbReference type="EC" id="3.4.21.89" evidence="4 7"/>
<feature type="compositionally biased region" description="Low complexity" evidence="8">
    <location>
        <begin position="27"/>
        <end position="42"/>
    </location>
</feature>
<feature type="domain" description="Peptidase S26" evidence="9">
    <location>
        <begin position="96"/>
        <end position="287"/>
    </location>
</feature>
<feature type="region of interest" description="Disordered" evidence="8">
    <location>
        <begin position="1"/>
        <end position="59"/>
    </location>
</feature>
<feature type="active site" evidence="6">
    <location>
        <position position="122"/>
    </location>
</feature>
<evidence type="ECO:0000259" key="9">
    <source>
        <dbReference type="Pfam" id="PF10502"/>
    </source>
</evidence>
<dbReference type="CDD" id="cd06530">
    <property type="entry name" value="S26_SPase_I"/>
    <property type="match status" value="1"/>
</dbReference>
<comment type="subcellular location">
    <subcellularLocation>
        <location evidence="2">Cell membrane</location>
        <topology evidence="2">Single-pass type II membrane protein</topology>
    </subcellularLocation>
    <subcellularLocation>
        <location evidence="7">Membrane</location>
        <topology evidence="7">Single-pass type II membrane protein</topology>
    </subcellularLocation>
</comment>
<comment type="similarity">
    <text evidence="3 7">Belongs to the peptidase S26 family.</text>
</comment>
<comment type="caution">
    <text evidence="7">Lacks conserved residue(s) required for the propagation of feature annotation.</text>
</comment>
<keyword evidence="5 7" id="KW-0378">Hydrolase</keyword>
<evidence type="ECO:0000313" key="10">
    <source>
        <dbReference type="EMBL" id="MBR7824901.1"/>
    </source>
</evidence>
<keyword evidence="7" id="KW-0472">Membrane</keyword>
<dbReference type="NCBIfam" id="TIGR02227">
    <property type="entry name" value="sigpep_I_bact"/>
    <property type="match status" value="1"/>
</dbReference>